<keyword evidence="2" id="KW-0805">Transcription regulation</keyword>
<gene>
    <name evidence="9" type="ORF">J437_LFUL017094</name>
</gene>
<dbReference type="EMBL" id="KZ308831">
    <property type="protein sequence ID" value="KAG8234591.1"/>
    <property type="molecule type" value="Genomic_DNA"/>
</dbReference>
<evidence type="ECO:0000313" key="10">
    <source>
        <dbReference type="Proteomes" id="UP000792457"/>
    </source>
</evidence>
<dbReference type="SMART" id="SM00338">
    <property type="entry name" value="BRLZ"/>
    <property type="match status" value="1"/>
</dbReference>
<dbReference type="InterPro" id="IPR004827">
    <property type="entry name" value="bZIP"/>
</dbReference>
<dbReference type="FunFam" id="1.20.5.170:FF:000010">
    <property type="entry name" value="Cyclic AMP-dependent transcription factor ATF-2"/>
    <property type="match status" value="1"/>
</dbReference>
<dbReference type="GO" id="GO:0005634">
    <property type="term" value="C:nucleus"/>
    <property type="evidence" value="ECO:0007669"/>
    <property type="project" value="UniProtKB-SubCell"/>
</dbReference>
<dbReference type="Proteomes" id="UP000792457">
    <property type="component" value="Unassembled WGS sequence"/>
</dbReference>
<evidence type="ECO:0000256" key="2">
    <source>
        <dbReference type="ARBA" id="ARBA00023015"/>
    </source>
</evidence>
<evidence type="ECO:0000256" key="5">
    <source>
        <dbReference type="ARBA" id="ARBA00023242"/>
    </source>
</evidence>
<dbReference type="Pfam" id="PF00170">
    <property type="entry name" value="bZIP_1"/>
    <property type="match status" value="1"/>
</dbReference>
<keyword evidence="3" id="KW-0238">DNA-binding</keyword>
<evidence type="ECO:0000259" key="8">
    <source>
        <dbReference type="PROSITE" id="PS50217"/>
    </source>
</evidence>
<feature type="region of interest" description="Disordered" evidence="7">
    <location>
        <begin position="166"/>
        <end position="211"/>
    </location>
</feature>
<reference evidence="9" key="1">
    <citation type="submission" date="2013-04" db="EMBL/GenBank/DDBJ databases">
        <authorList>
            <person name="Qu J."/>
            <person name="Murali S.C."/>
            <person name="Bandaranaike D."/>
            <person name="Bellair M."/>
            <person name="Blankenburg K."/>
            <person name="Chao H."/>
            <person name="Dinh H."/>
            <person name="Doddapaneni H."/>
            <person name="Downs B."/>
            <person name="Dugan-Rocha S."/>
            <person name="Elkadiri S."/>
            <person name="Gnanaolivu R.D."/>
            <person name="Hernandez B."/>
            <person name="Javaid M."/>
            <person name="Jayaseelan J.C."/>
            <person name="Lee S."/>
            <person name="Li M."/>
            <person name="Ming W."/>
            <person name="Munidasa M."/>
            <person name="Muniz J."/>
            <person name="Nguyen L."/>
            <person name="Ongeri F."/>
            <person name="Osuji N."/>
            <person name="Pu L.-L."/>
            <person name="Puazo M."/>
            <person name="Qu C."/>
            <person name="Quiroz J."/>
            <person name="Raj R."/>
            <person name="Weissenberger G."/>
            <person name="Xin Y."/>
            <person name="Zou X."/>
            <person name="Han Y."/>
            <person name="Richards S."/>
            <person name="Worley K."/>
            <person name="Muzny D."/>
            <person name="Gibbs R."/>
        </authorList>
    </citation>
    <scope>NUCLEOTIDE SEQUENCE</scope>
    <source>
        <strain evidence="9">Sampled in the wild</strain>
    </source>
</reference>
<keyword evidence="5" id="KW-0539">Nucleus</keyword>
<dbReference type="PROSITE" id="PS50217">
    <property type="entry name" value="BZIP"/>
    <property type="match status" value="1"/>
</dbReference>
<dbReference type="Gene3D" id="1.20.5.170">
    <property type="match status" value="1"/>
</dbReference>
<comment type="subcellular location">
    <subcellularLocation>
        <location evidence="1">Nucleus</location>
    </subcellularLocation>
</comment>
<dbReference type="InterPro" id="IPR002112">
    <property type="entry name" value="Leuzip_Jun"/>
</dbReference>
<organism evidence="9 10">
    <name type="scientific">Ladona fulva</name>
    <name type="common">Scarce chaser dragonfly</name>
    <name type="synonym">Libellula fulva</name>
    <dbReference type="NCBI Taxonomy" id="123851"/>
    <lineage>
        <taxon>Eukaryota</taxon>
        <taxon>Metazoa</taxon>
        <taxon>Ecdysozoa</taxon>
        <taxon>Arthropoda</taxon>
        <taxon>Hexapoda</taxon>
        <taxon>Insecta</taxon>
        <taxon>Pterygota</taxon>
        <taxon>Palaeoptera</taxon>
        <taxon>Odonata</taxon>
        <taxon>Epiprocta</taxon>
        <taxon>Anisoptera</taxon>
        <taxon>Libelluloidea</taxon>
        <taxon>Libellulidae</taxon>
        <taxon>Ladona</taxon>
    </lineage>
</organism>
<evidence type="ECO:0000313" key="9">
    <source>
        <dbReference type="EMBL" id="KAG8234591.1"/>
    </source>
</evidence>
<dbReference type="GO" id="GO:0003677">
    <property type="term" value="F:DNA binding"/>
    <property type="evidence" value="ECO:0007669"/>
    <property type="project" value="UniProtKB-KW"/>
</dbReference>
<evidence type="ECO:0000256" key="4">
    <source>
        <dbReference type="ARBA" id="ARBA00023163"/>
    </source>
</evidence>
<keyword evidence="4" id="KW-0804">Transcription</keyword>
<name>A0A8K0P5J6_LADFU</name>
<evidence type="ECO:0000256" key="7">
    <source>
        <dbReference type="SAM" id="MobiDB-lite"/>
    </source>
</evidence>
<evidence type="ECO:0000256" key="6">
    <source>
        <dbReference type="SAM" id="Coils"/>
    </source>
</evidence>
<dbReference type="GO" id="GO:0003700">
    <property type="term" value="F:DNA-binding transcription factor activity"/>
    <property type="evidence" value="ECO:0007669"/>
    <property type="project" value="InterPro"/>
</dbReference>
<proteinExistence type="predicted"/>
<dbReference type="PANTHER" id="PTHR19304">
    <property type="entry name" value="CYCLIC-AMP RESPONSE ELEMENT BINDING PROTEIN"/>
    <property type="match status" value="1"/>
</dbReference>
<dbReference type="InterPro" id="IPR046347">
    <property type="entry name" value="bZIP_sf"/>
</dbReference>
<accession>A0A8K0P5J6</accession>
<keyword evidence="6" id="KW-0175">Coiled coil</keyword>
<keyword evidence="10" id="KW-1185">Reference proteome</keyword>
<feature type="region of interest" description="Disordered" evidence="7">
    <location>
        <begin position="65"/>
        <end position="88"/>
    </location>
</feature>
<dbReference type="AlphaFoldDB" id="A0A8K0P5J6"/>
<sequence>MKQVLLQNSSANKATPKKDNTAISWVGQKEIPISIERGISIGLPTAKPQLLSFKGDNSVISLAQKKSGAAAVNRKKRKSSPEPQDNTEKRLKFLERNRAAASRCREKRKNWIKSLQRKCNVLETNNAALHSEIASLRAEVSQLRASLLVHKDCPVTLMMQQTERPIKEDPPHRQNVQNSQSLHEKKVGTVIRRHTPTLSISRGSSREYRSF</sequence>
<protein>
    <recommendedName>
        <fullName evidence="8">BZIP domain-containing protein</fullName>
    </recommendedName>
</protein>
<feature type="coiled-coil region" evidence="6">
    <location>
        <begin position="112"/>
        <end position="146"/>
    </location>
</feature>
<dbReference type="CDD" id="cd14687">
    <property type="entry name" value="bZIP_ATF2"/>
    <property type="match status" value="1"/>
</dbReference>
<dbReference type="OrthoDB" id="295274at2759"/>
<comment type="caution">
    <text evidence="9">The sequence shown here is derived from an EMBL/GenBank/DDBJ whole genome shotgun (WGS) entry which is preliminary data.</text>
</comment>
<reference evidence="9" key="2">
    <citation type="submission" date="2017-10" db="EMBL/GenBank/DDBJ databases">
        <title>Ladona fulva Genome sequencing and assembly.</title>
        <authorList>
            <person name="Murali S."/>
            <person name="Richards S."/>
            <person name="Bandaranaike D."/>
            <person name="Bellair M."/>
            <person name="Blankenburg K."/>
            <person name="Chao H."/>
            <person name="Dinh H."/>
            <person name="Doddapaneni H."/>
            <person name="Dugan-Rocha S."/>
            <person name="Elkadiri S."/>
            <person name="Gnanaolivu R."/>
            <person name="Hernandez B."/>
            <person name="Skinner E."/>
            <person name="Javaid M."/>
            <person name="Lee S."/>
            <person name="Li M."/>
            <person name="Ming W."/>
            <person name="Munidasa M."/>
            <person name="Muniz J."/>
            <person name="Nguyen L."/>
            <person name="Hughes D."/>
            <person name="Osuji N."/>
            <person name="Pu L.-L."/>
            <person name="Puazo M."/>
            <person name="Qu C."/>
            <person name="Quiroz J."/>
            <person name="Raj R."/>
            <person name="Weissenberger G."/>
            <person name="Xin Y."/>
            <person name="Zou X."/>
            <person name="Han Y."/>
            <person name="Worley K."/>
            <person name="Muzny D."/>
            <person name="Gibbs R."/>
        </authorList>
    </citation>
    <scope>NUCLEOTIDE SEQUENCE</scope>
    <source>
        <strain evidence="9">Sampled in the wild</strain>
    </source>
</reference>
<dbReference type="PRINTS" id="PR00043">
    <property type="entry name" value="LEUZIPPRJUN"/>
</dbReference>
<dbReference type="SUPFAM" id="SSF57959">
    <property type="entry name" value="Leucine zipper domain"/>
    <property type="match status" value="1"/>
</dbReference>
<feature type="domain" description="BZIP" evidence="8">
    <location>
        <begin position="87"/>
        <end position="150"/>
    </location>
</feature>
<dbReference type="InterPro" id="IPR051027">
    <property type="entry name" value="bZIP_transcription_factors"/>
</dbReference>
<evidence type="ECO:0000256" key="3">
    <source>
        <dbReference type="ARBA" id="ARBA00023125"/>
    </source>
</evidence>
<feature type="compositionally biased region" description="Polar residues" evidence="7">
    <location>
        <begin position="1"/>
        <end position="13"/>
    </location>
</feature>
<dbReference type="PROSITE" id="PS00036">
    <property type="entry name" value="BZIP_BASIC"/>
    <property type="match status" value="1"/>
</dbReference>
<feature type="region of interest" description="Disordered" evidence="7">
    <location>
        <begin position="1"/>
        <end position="20"/>
    </location>
</feature>
<evidence type="ECO:0000256" key="1">
    <source>
        <dbReference type="ARBA" id="ARBA00004123"/>
    </source>
</evidence>